<reference evidence="1" key="2">
    <citation type="submission" date="2021-01" db="EMBL/GenBank/DDBJ databases">
        <authorList>
            <person name="Schikora-Tamarit M.A."/>
        </authorList>
    </citation>
    <scope>NUCLEOTIDE SEQUENCE</scope>
    <source>
        <strain evidence="1">CBS6075</strain>
    </source>
</reference>
<evidence type="ECO:0000313" key="1">
    <source>
        <dbReference type="EMBL" id="KAH3661375.1"/>
    </source>
</evidence>
<name>A0A9P8NXL8_9ASCO</name>
<gene>
    <name evidence="1" type="ORF">OGAPHI_006782</name>
</gene>
<protein>
    <submittedName>
        <fullName evidence="1">Uncharacterized protein</fullName>
    </submittedName>
</protein>
<dbReference type="EMBL" id="JAEUBE010000487">
    <property type="protein sequence ID" value="KAH3661375.1"/>
    <property type="molecule type" value="Genomic_DNA"/>
</dbReference>
<dbReference type="GeneID" id="70238746"/>
<keyword evidence="2" id="KW-1185">Reference proteome</keyword>
<accession>A0A9P8NXL8</accession>
<sequence length="159" mass="17474">MVSGKIDTSERFGILFSLNPDCVDVRESDRDLDLDRDLDRDLDSLSSTSASYSSSKRARLCLSSLGNTFGPSSLTTFVISPDSLCLSSFNSSKSLDSGDSDKISGRKDLKMSIPTSPILNAEYVVETSKIQHETNATIACRKVLLKNPYLKIRQVPRSE</sequence>
<proteinExistence type="predicted"/>
<evidence type="ECO:0000313" key="2">
    <source>
        <dbReference type="Proteomes" id="UP000769157"/>
    </source>
</evidence>
<organism evidence="1 2">
    <name type="scientific">Ogataea philodendri</name>
    <dbReference type="NCBI Taxonomy" id="1378263"/>
    <lineage>
        <taxon>Eukaryota</taxon>
        <taxon>Fungi</taxon>
        <taxon>Dikarya</taxon>
        <taxon>Ascomycota</taxon>
        <taxon>Saccharomycotina</taxon>
        <taxon>Pichiomycetes</taxon>
        <taxon>Pichiales</taxon>
        <taxon>Pichiaceae</taxon>
        <taxon>Ogataea</taxon>
    </lineage>
</organism>
<comment type="caution">
    <text evidence="1">The sequence shown here is derived from an EMBL/GenBank/DDBJ whole genome shotgun (WGS) entry which is preliminary data.</text>
</comment>
<dbReference type="AlphaFoldDB" id="A0A9P8NXL8"/>
<dbReference type="RefSeq" id="XP_046058499.1">
    <property type="nucleotide sequence ID" value="XM_046208104.1"/>
</dbReference>
<reference evidence="1" key="1">
    <citation type="journal article" date="2021" name="Open Biol.">
        <title>Shared evolutionary footprints suggest mitochondrial oxidative damage underlies multiple complex I losses in fungi.</title>
        <authorList>
            <person name="Schikora-Tamarit M.A."/>
            <person name="Marcet-Houben M."/>
            <person name="Nosek J."/>
            <person name="Gabaldon T."/>
        </authorList>
    </citation>
    <scope>NUCLEOTIDE SEQUENCE</scope>
    <source>
        <strain evidence="1">CBS6075</strain>
    </source>
</reference>
<dbReference type="Proteomes" id="UP000769157">
    <property type="component" value="Unassembled WGS sequence"/>
</dbReference>